<dbReference type="InterPro" id="IPR002942">
    <property type="entry name" value="S4_RNA-bd"/>
</dbReference>
<dbReference type="CDD" id="cd00165">
    <property type="entry name" value="S4"/>
    <property type="match status" value="1"/>
</dbReference>
<gene>
    <name evidence="5" type="primary">rqcP</name>
    <name evidence="7" type="ORF">ACFQNG_20055</name>
</gene>
<evidence type="ECO:0000256" key="3">
    <source>
        <dbReference type="ARBA" id="ARBA00022884"/>
    </source>
</evidence>
<comment type="function">
    <text evidence="5">Key component of the ribosome quality control system (RQC), a ribosome-associated complex that mediates the extraction of incompletely synthesized nascent chains from stalled ribosomes and their subsequent degradation. RqcH recruits Ala-charged tRNA, and with RqcP directs the elongation of stalled nascent chains on 50S ribosomal subunits, leading to non-templated C-terminal alanine extensions (Ala tail). The Ala tail promotes nascent chain degradation. RqcP is associated with the translocation-like movement of the peptidyl-tRNA from the A-site into the P-site.</text>
</comment>
<evidence type="ECO:0000256" key="2">
    <source>
        <dbReference type="ARBA" id="ARBA00022730"/>
    </source>
</evidence>
<evidence type="ECO:0000313" key="7">
    <source>
        <dbReference type="EMBL" id="MFC7443353.1"/>
    </source>
</evidence>
<sequence length="97" mass="10854">MRLDKFLKVSRLVKRRTLAKEVCDQGRAEVNGKPAKAGTTVAVGDELSIRFGNKRVTARVEKLQENAKKEDASTMFTIIREEALKAEEGEERSGSKF</sequence>
<comment type="caution">
    <text evidence="7">The sequence shown here is derived from an EMBL/GenBank/DDBJ whole genome shotgun (WGS) entry which is preliminary data.</text>
</comment>
<dbReference type="Pfam" id="PF01479">
    <property type="entry name" value="S4"/>
    <property type="match status" value="1"/>
</dbReference>
<dbReference type="InterPro" id="IPR036986">
    <property type="entry name" value="S4_RNA-bd_sf"/>
</dbReference>
<dbReference type="Proteomes" id="UP001596500">
    <property type="component" value="Unassembled WGS sequence"/>
</dbReference>
<dbReference type="EMBL" id="JBHTBW010000085">
    <property type="protein sequence ID" value="MFC7443353.1"/>
    <property type="molecule type" value="Genomic_DNA"/>
</dbReference>
<dbReference type="SMART" id="SM00363">
    <property type="entry name" value="S4"/>
    <property type="match status" value="1"/>
</dbReference>
<dbReference type="PROSITE" id="PS50889">
    <property type="entry name" value="S4"/>
    <property type="match status" value="1"/>
</dbReference>
<evidence type="ECO:0000256" key="1">
    <source>
        <dbReference type="ARBA" id="ARBA00022555"/>
    </source>
</evidence>
<dbReference type="HAMAP" id="MF_00871">
    <property type="entry name" value="RqcP"/>
    <property type="match status" value="1"/>
</dbReference>
<proteinExistence type="inferred from homology"/>
<feature type="domain" description="RNA-binding S4" evidence="6">
    <location>
        <begin position="1"/>
        <end position="62"/>
    </location>
</feature>
<protein>
    <recommendedName>
        <fullName evidence="5">RQC P-site tRNA stabilizing factor</fullName>
        <shortName evidence="5">RqcP</shortName>
    </recommendedName>
    <alternativeName>
        <fullName evidence="5">Ribosome-associated protein quality control protein P</fullName>
    </alternativeName>
</protein>
<keyword evidence="3 5" id="KW-0694">RNA-binding</keyword>
<accession>A0ABW2RQM4</accession>
<dbReference type="Gene3D" id="3.10.290.10">
    <property type="entry name" value="RNA-binding S4 domain"/>
    <property type="match status" value="1"/>
</dbReference>
<evidence type="ECO:0000256" key="5">
    <source>
        <dbReference type="HAMAP-Rule" id="MF_00871"/>
    </source>
</evidence>
<dbReference type="PIRSF" id="PIRSF038881">
    <property type="entry name" value="RNAbp_HP1423"/>
    <property type="match status" value="1"/>
</dbReference>
<dbReference type="SUPFAM" id="SSF55174">
    <property type="entry name" value="Alpha-L RNA-binding motif"/>
    <property type="match status" value="1"/>
</dbReference>
<evidence type="ECO:0000256" key="4">
    <source>
        <dbReference type="ARBA" id="ARBA00022917"/>
    </source>
</evidence>
<keyword evidence="8" id="KW-1185">Reference proteome</keyword>
<reference evidence="8" key="1">
    <citation type="journal article" date="2019" name="Int. J. Syst. Evol. Microbiol.">
        <title>The Global Catalogue of Microorganisms (GCM) 10K type strain sequencing project: providing services to taxonomists for standard genome sequencing and annotation.</title>
        <authorList>
            <consortium name="The Broad Institute Genomics Platform"/>
            <consortium name="The Broad Institute Genome Sequencing Center for Infectious Disease"/>
            <person name="Wu L."/>
            <person name="Ma J."/>
        </authorList>
    </citation>
    <scope>NUCLEOTIDE SEQUENCE [LARGE SCALE GENOMIC DNA]</scope>
    <source>
        <strain evidence="8">CGMCC 1.12942</strain>
    </source>
</reference>
<comment type="similarity">
    <text evidence="5">Belongs to the RqcP family.</text>
</comment>
<keyword evidence="1 5" id="KW-0820">tRNA-binding</keyword>
<organism evidence="7 8">
    <name type="scientific">Laceyella putida</name>
    <dbReference type="NCBI Taxonomy" id="110101"/>
    <lineage>
        <taxon>Bacteria</taxon>
        <taxon>Bacillati</taxon>
        <taxon>Bacillota</taxon>
        <taxon>Bacilli</taxon>
        <taxon>Bacillales</taxon>
        <taxon>Thermoactinomycetaceae</taxon>
        <taxon>Laceyella</taxon>
    </lineage>
</organism>
<comment type="subunit">
    <text evidence="5">Associates with stalled 50S ribosomal subunits. Binds to RqcH, 23S rRNA and the P-site tRNA. Does not require RqcH for association with 50S subunits.</text>
</comment>
<evidence type="ECO:0000313" key="8">
    <source>
        <dbReference type="Proteomes" id="UP001596500"/>
    </source>
</evidence>
<dbReference type="RefSeq" id="WP_379867679.1">
    <property type="nucleotide sequence ID" value="NZ_JBHTBW010000085.1"/>
</dbReference>
<name>A0ABW2RQM4_9BACL</name>
<keyword evidence="2 5" id="KW-0699">rRNA-binding</keyword>
<evidence type="ECO:0000259" key="6">
    <source>
        <dbReference type="SMART" id="SM00363"/>
    </source>
</evidence>
<keyword evidence="4 5" id="KW-0648">Protein biosynthesis</keyword>
<dbReference type="InterPro" id="IPR025490">
    <property type="entry name" value="RqcP"/>
</dbReference>